<feature type="domain" description="DUF2249" evidence="1">
    <location>
        <begin position="14"/>
        <end position="78"/>
    </location>
</feature>
<proteinExistence type="predicted"/>
<dbReference type="EMBL" id="JAHQCR010000047">
    <property type="protein sequence ID" value="MBU9722078.1"/>
    <property type="molecule type" value="Genomic_DNA"/>
</dbReference>
<dbReference type="RefSeq" id="WP_088075293.1">
    <property type="nucleotide sequence ID" value="NZ_JAHQCR010000047.1"/>
</dbReference>
<protein>
    <submittedName>
        <fullName evidence="2">DUF2249 domain-containing protein</fullName>
    </submittedName>
</protein>
<sequence>MSTNNTVAKIYAPDIEPRFRHPQILETFDTLKSGEVLELTNDHDPRPLHYQFMMEREGQFEWKYLVEGPDQWKVAIGKK</sequence>
<organism evidence="2 3">
    <name type="scientific">Evansella alkalicola</name>
    <dbReference type="NCBI Taxonomy" id="745819"/>
    <lineage>
        <taxon>Bacteria</taxon>
        <taxon>Bacillati</taxon>
        <taxon>Bacillota</taxon>
        <taxon>Bacilli</taxon>
        <taxon>Bacillales</taxon>
        <taxon>Bacillaceae</taxon>
        <taxon>Evansella</taxon>
    </lineage>
</organism>
<accession>A0ABS6JU15</accession>
<keyword evidence="3" id="KW-1185">Reference proteome</keyword>
<reference evidence="2 3" key="1">
    <citation type="submission" date="2021-06" db="EMBL/GenBank/DDBJ databases">
        <title>Bacillus sp. RD4P76, an endophyte from a halophyte.</title>
        <authorList>
            <person name="Sun J.-Q."/>
        </authorList>
    </citation>
    <scope>NUCLEOTIDE SEQUENCE [LARGE SCALE GENOMIC DNA]</scope>
    <source>
        <strain evidence="2 3">JCM 17098</strain>
    </source>
</reference>
<comment type="caution">
    <text evidence="2">The sequence shown here is derived from an EMBL/GenBank/DDBJ whole genome shotgun (WGS) entry which is preliminary data.</text>
</comment>
<dbReference type="InterPro" id="IPR018720">
    <property type="entry name" value="DUF2249"/>
</dbReference>
<gene>
    <name evidence="2" type="ORF">KS407_11590</name>
</gene>
<dbReference type="Proteomes" id="UP000790580">
    <property type="component" value="Unassembled WGS sequence"/>
</dbReference>
<evidence type="ECO:0000313" key="3">
    <source>
        <dbReference type="Proteomes" id="UP000790580"/>
    </source>
</evidence>
<evidence type="ECO:0000259" key="1">
    <source>
        <dbReference type="Pfam" id="PF10006"/>
    </source>
</evidence>
<name>A0ABS6JU15_9BACI</name>
<dbReference type="Pfam" id="PF10006">
    <property type="entry name" value="DUF2249"/>
    <property type="match status" value="1"/>
</dbReference>
<evidence type="ECO:0000313" key="2">
    <source>
        <dbReference type="EMBL" id="MBU9722078.1"/>
    </source>
</evidence>